<evidence type="ECO:0000313" key="3">
    <source>
        <dbReference type="Proteomes" id="UP001634394"/>
    </source>
</evidence>
<dbReference type="PANTHER" id="PTHR21359:SF1">
    <property type="entry name" value="DUF5577 DOMAIN-CONTAINING PROTEIN"/>
    <property type="match status" value="1"/>
</dbReference>
<evidence type="ECO:0000313" key="2">
    <source>
        <dbReference type="EMBL" id="KAL3865617.1"/>
    </source>
</evidence>
<feature type="region of interest" description="Disordered" evidence="1">
    <location>
        <begin position="347"/>
        <end position="384"/>
    </location>
</feature>
<evidence type="ECO:0008006" key="4">
    <source>
        <dbReference type="Google" id="ProtNLM"/>
    </source>
</evidence>
<comment type="caution">
    <text evidence="2">The sequence shown here is derived from an EMBL/GenBank/DDBJ whole genome shotgun (WGS) entry which is preliminary data.</text>
</comment>
<accession>A0ABD3VVK3</accession>
<sequence length="384" mass="42774">MASRTTSDMSYWIQFFKDAGIPVADAVDYAVIFSDNRISKENLIDLNKDYLNDMDITIIGDVISILKHAKDVYTQESRDNEMKNVSSTTSQRRRNATVASRIIRHILGLNTAASPLNEPPALRISRDLSARLGISKTEEKTRTVVNLSTMPRTEIPVTINSRVLPKYEGSYVITQPSGDTEKCSNSLKQKRKLDGTKTSVFDRLVLKSQRSKSAITVTGLSKFPMASASSVFDRLGKTSIKRAATSIVKLDDDDDDHFDDEFVDNKDDKPLLYAGVLKNGTRLAKLSAAKKAKKIRIEELGESPSTFRTHGVLAPHAEKEHVSVKARLGHKVDNDPAADSRRSSFTVKLNQEDKGVHSRLRPQKSPARNTLDSKSVFRRLGKRT</sequence>
<organism evidence="2 3">
    <name type="scientific">Sinanodonta woodiana</name>
    <name type="common">Chinese pond mussel</name>
    <name type="synonym">Anodonta woodiana</name>
    <dbReference type="NCBI Taxonomy" id="1069815"/>
    <lineage>
        <taxon>Eukaryota</taxon>
        <taxon>Metazoa</taxon>
        <taxon>Spiralia</taxon>
        <taxon>Lophotrochozoa</taxon>
        <taxon>Mollusca</taxon>
        <taxon>Bivalvia</taxon>
        <taxon>Autobranchia</taxon>
        <taxon>Heteroconchia</taxon>
        <taxon>Palaeoheterodonta</taxon>
        <taxon>Unionida</taxon>
        <taxon>Unionoidea</taxon>
        <taxon>Unionidae</taxon>
        <taxon>Unioninae</taxon>
        <taxon>Sinanodonta</taxon>
    </lineage>
</organism>
<dbReference type="CDD" id="cd09531">
    <property type="entry name" value="SAM_CS047"/>
    <property type="match status" value="1"/>
</dbReference>
<dbReference type="InterPro" id="IPR039161">
    <property type="entry name" value="C19orf47-like"/>
</dbReference>
<name>A0ABD3VVK3_SINWO</name>
<dbReference type="EMBL" id="JBJQND010000009">
    <property type="protein sequence ID" value="KAL3865617.1"/>
    <property type="molecule type" value="Genomic_DNA"/>
</dbReference>
<reference evidence="2 3" key="1">
    <citation type="submission" date="2024-11" db="EMBL/GenBank/DDBJ databases">
        <title>Chromosome-level genome assembly of the freshwater bivalve Anodonta woodiana.</title>
        <authorList>
            <person name="Chen X."/>
        </authorList>
    </citation>
    <scope>NUCLEOTIDE SEQUENCE [LARGE SCALE GENOMIC DNA]</scope>
    <source>
        <strain evidence="2">MN2024</strain>
        <tissue evidence="2">Gills</tissue>
    </source>
</reference>
<dbReference type="SUPFAM" id="SSF47769">
    <property type="entry name" value="SAM/Pointed domain"/>
    <property type="match status" value="1"/>
</dbReference>
<gene>
    <name evidence="2" type="ORF">ACJMK2_042989</name>
</gene>
<dbReference type="Proteomes" id="UP001634394">
    <property type="component" value="Unassembled WGS sequence"/>
</dbReference>
<dbReference type="Pfam" id="PF18017">
    <property type="entry name" value="SAM_4"/>
    <property type="match status" value="1"/>
</dbReference>
<keyword evidence="3" id="KW-1185">Reference proteome</keyword>
<protein>
    <recommendedName>
        <fullName evidence="4">DUF5577 domain-containing protein</fullName>
    </recommendedName>
</protein>
<evidence type="ECO:0000256" key="1">
    <source>
        <dbReference type="SAM" id="MobiDB-lite"/>
    </source>
</evidence>
<proteinExistence type="predicted"/>
<dbReference type="InterPro" id="IPR013761">
    <property type="entry name" value="SAM/pointed_sf"/>
</dbReference>
<dbReference type="Gene3D" id="1.10.150.50">
    <property type="entry name" value="Transcription Factor, Ets-1"/>
    <property type="match status" value="1"/>
</dbReference>
<dbReference type="InterPro" id="IPR040772">
    <property type="entry name" value="C19orf47_SAM"/>
</dbReference>
<dbReference type="AlphaFoldDB" id="A0ABD3VVK3"/>
<dbReference type="PANTHER" id="PTHR21359">
    <property type="entry name" value="DUF5577 DOMAIN-CONTAINING PROTEIN"/>
    <property type="match status" value="1"/>
</dbReference>